<feature type="chain" id="PRO_5046975705" description="DUF4352 domain-containing protein" evidence="2">
    <location>
        <begin position="22"/>
        <end position="210"/>
    </location>
</feature>
<dbReference type="Proteomes" id="UP000704762">
    <property type="component" value="Unassembled WGS sequence"/>
</dbReference>
<keyword evidence="4" id="KW-1185">Reference proteome</keyword>
<proteinExistence type="predicted"/>
<sequence>MYRRLAFVLSCLLLCAPAACSGRDSAGQRSQSPAPTATSSASSPAGTSAPSATPTPTPTPTSRQSRQTEAPEEFGFDDVAQFDDGMSIEIAFTLVDKAKPTDKGTEATNGQIVVVVVQLNNQTKDSYDPSDSRITCSYGADGTPARVVVDKTGELQTGFHRPIKAGEQATAQLGFAIPAADAGHIMVDVDLNDAVHDPVRFTGEAQQSTG</sequence>
<organism evidence="3 4">
    <name type="scientific">Microlunatus panaciterrae</name>
    <dbReference type="NCBI Taxonomy" id="400768"/>
    <lineage>
        <taxon>Bacteria</taxon>
        <taxon>Bacillati</taxon>
        <taxon>Actinomycetota</taxon>
        <taxon>Actinomycetes</taxon>
        <taxon>Propionibacteriales</taxon>
        <taxon>Propionibacteriaceae</taxon>
        <taxon>Microlunatus</taxon>
    </lineage>
</organism>
<evidence type="ECO:0008006" key="5">
    <source>
        <dbReference type="Google" id="ProtNLM"/>
    </source>
</evidence>
<reference evidence="3 4" key="1">
    <citation type="submission" date="2021-01" db="EMBL/GenBank/DDBJ databases">
        <title>Sequencing the genomes of 1000 actinobacteria strains.</title>
        <authorList>
            <person name="Klenk H.-P."/>
        </authorList>
    </citation>
    <scope>NUCLEOTIDE SEQUENCE [LARGE SCALE GENOMIC DNA]</scope>
    <source>
        <strain evidence="3 4">DSM 18662</strain>
    </source>
</reference>
<feature type="compositionally biased region" description="Low complexity" evidence="1">
    <location>
        <begin position="32"/>
        <end position="52"/>
    </location>
</feature>
<evidence type="ECO:0000256" key="2">
    <source>
        <dbReference type="SAM" id="SignalP"/>
    </source>
</evidence>
<feature type="region of interest" description="Disordered" evidence="1">
    <location>
        <begin position="22"/>
        <end position="73"/>
    </location>
</feature>
<dbReference type="EMBL" id="JAFBCF010000001">
    <property type="protein sequence ID" value="MBM7798990.1"/>
    <property type="molecule type" value="Genomic_DNA"/>
</dbReference>
<evidence type="ECO:0000256" key="1">
    <source>
        <dbReference type="SAM" id="MobiDB-lite"/>
    </source>
</evidence>
<comment type="caution">
    <text evidence="3">The sequence shown here is derived from an EMBL/GenBank/DDBJ whole genome shotgun (WGS) entry which is preliminary data.</text>
</comment>
<accession>A0ABS2RJ07</accession>
<feature type="signal peptide" evidence="2">
    <location>
        <begin position="1"/>
        <end position="21"/>
    </location>
</feature>
<evidence type="ECO:0000313" key="3">
    <source>
        <dbReference type="EMBL" id="MBM7798990.1"/>
    </source>
</evidence>
<protein>
    <recommendedName>
        <fullName evidence="5">DUF4352 domain-containing protein</fullName>
    </recommendedName>
</protein>
<keyword evidence="2" id="KW-0732">Signal</keyword>
<dbReference type="RefSeq" id="WP_204917472.1">
    <property type="nucleotide sequence ID" value="NZ_BAAAQP010000002.1"/>
</dbReference>
<gene>
    <name evidence="3" type="ORF">JOE57_001911</name>
</gene>
<name>A0ABS2RJ07_9ACTN</name>
<evidence type="ECO:0000313" key="4">
    <source>
        <dbReference type="Proteomes" id="UP000704762"/>
    </source>
</evidence>